<feature type="chain" id="PRO_5020669388" evidence="1">
    <location>
        <begin position="26"/>
        <end position="163"/>
    </location>
</feature>
<reference evidence="4" key="1">
    <citation type="submission" date="2019-03" db="EMBL/GenBank/DDBJ databases">
        <title>Flavobacterium sp.</title>
        <authorList>
            <person name="Kim H."/>
        </authorList>
    </citation>
    <scope>NUCLEOTIDE SEQUENCE [LARGE SCALE GENOMIC DNA]</scope>
    <source>
        <strain evidence="4">GS13</strain>
    </source>
</reference>
<feature type="signal peptide" evidence="1">
    <location>
        <begin position="1"/>
        <end position="25"/>
    </location>
</feature>
<gene>
    <name evidence="3" type="ORF">E1750_06885</name>
</gene>
<keyword evidence="1" id="KW-0732">Signal</keyword>
<dbReference type="AlphaFoldDB" id="A0A4P6YDS7"/>
<dbReference type="SUPFAM" id="SSF54427">
    <property type="entry name" value="NTF2-like"/>
    <property type="match status" value="1"/>
</dbReference>
<evidence type="ECO:0000313" key="4">
    <source>
        <dbReference type="Proteomes" id="UP000291124"/>
    </source>
</evidence>
<evidence type="ECO:0000256" key="1">
    <source>
        <dbReference type="SAM" id="SignalP"/>
    </source>
</evidence>
<dbReference type="RefSeq" id="WP_133276066.1">
    <property type="nucleotide sequence ID" value="NZ_CP037933.1"/>
</dbReference>
<protein>
    <submittedName>
        <fullName evidence="3">Nuclear transport factor 2 family protein</fullName>
    </submittedName>
</protein>
<dbReference type="OrthoDB" id="1440073at2"/>
<name>A0A4P6YDS7_9FLAO</name>
<proteinExistence type="predicted"/>
<feature type="domain" description="DUF4440" evidence="2">
    <location>
        <begin position="43"/>
        <end position="150"/>
    </location>
</feature>
<evidence type="ECO:0000259" key="2">
    <source>
        <dbReference type="Pfam" id="PF14534"/>
    </source>
</evidence>
<dbReference type="InterPro" id="IPR027843">
    <property type="entry name" value="DUF4440"/>
</dbReference>
<dbReference type="InterPro" id="IPR032710">
    <property type="entry name" value="NTF2-like_dom_sf"/>
</dbReference>
<dbReference type="PROSITE" id="PS51257">
    <property type="entry name" value="PROKAR_LIPOPROTEIN"/>
    <property type="match status" value="1"/>
</dbReference>
<keyword evidence="4" id="KW-1185">Reference proteome</keyword>
<dbReference type="Pfam" id="PF14534">
    <property type="entry name" value="DUF4440"/>
    <property type="match status" value="1"/>
</dbReference>
<dbReference type="Proteomes" id="UP000291124">
    <property type="component" value="Chromosome"/>
</dbReference>
<evidence type="ECO:0000313" key="3">
    <source>
        <dbReference type="EMBL" id="QBN18543.1"/>
    </source>
</evidence>
<dbReference type="Gene3D" id="3.10.450.50">
    <property type="match status" value="1"/>
</dbReference>
<dbReference type="KEGG" id="fnk:E1750_06885"/>
<dbReference type="EMBL" id="CP037933">
    <property type="protein sequence ID" value="QBN18543.1"/>
    <property type="molecule type" value="Genomic_DNA"/>
</dbReference>
<accession>A0A4P6YDS7</accession>
<sequence length="163" mass="18089">MKNKVLILGAFVFLTTLSISCNKKAEETTAAPVVDKEQIKMEIQAIENTFAAHYNAKNTDSITYYADDAKSFFIGREPITGKDSIIEYLKKDMESLKKGVKISFTTTEVHVSNDGINVTEIGQFKLVDSTNTTTGSGNYFSLFEKRNGKFVCIRDMAASDSKN</sequence>
<organism evidence="3 4">
    <name type="scientific">Flavobacterium nackdongense</name>
    <dbReference type="NCBI Taxonomy" id="2547394"/>
    <lineage>
        <taxon>Bacteria</taxon>
        <taxon>Pseudomonadati</taxon>
        <taxon>Bacteroidota</taxon>
        <taxon>Flavobacteriia</taxon>
        <taxon>Flavobacteriales</taxon>
        <taxon>Flavobacteriaceae</taxon>
        <taxon>Flavobacterium</taxon>
    </lineage>
</organism>